<sequence length="135" mass="14603">MQHSLEATSTSCSPAGQDPPEVERCHTRAPGHTRPKPSSKKGPPETKERAGERRRRWAAAGHGTHRDPDSPADPGREMLAHADARSQRDKLEDSCPPTVRSGSGLTATGISRDIYMSEDTRSVNGLVILLSNCHS</sequence>
<feature type="compositionally biased region" description="Basic and acidic residues" evidence="1">
    <location>
        <begin position="42"/>
        <end position="51"/>
    </location>
</feature>
<organism evidence="2 3">
    <name type="scientific">Pelobates cultripes</name>
    <name type="common">Western spadefoot toad</name>
    <dbReference type="NCBI Taxonomy" id="61616"/>
    <lineage>
        <taxon>Eukaryota</taxon>
        <taxon>Metazoa</taxon>
        <taxon>Chordata</taxon>
        <taxon>Craniata</taxon>
        <taxon>Vertebrata</taxon>
        <taxon>Euteleostomi</taxon>
        <taxon>Amphibia</taxon>
        <taxon>Batrachia</taxon>
        <taxon>Anura</taxon>
        <taxon>Pelobatoidea</taxon>
        <taxon>Pelobatidae</taxon>
        <taxon>Pelobates</taxon>
    </lineage>
</organism>
<evidence type="ECO:0000256" key="1">
    <source>
        <dbReference type="SAM" id="MobiDB-lite"/>
    </source>
</evidence>
<feature type="compositionally biased region" description="Basic and acidic residues" evidence="1">
    <location>
        <begin position="64"/>
        <end position="93"/>
    </location>
</feature>
<accession>A0AAD1RYT5</accession>
<dbReference type="Proteomes" id="UP001295444">
    <property type="component" value="Chromosome 04"/>
</dbReference>
<evidence type="ECO:0000313" key="2">
    <source>
        <dbReference type="EMBL" id="CAH2283921.1"/>
    </source>
</evidence>
<feature type="compositionally biased region" description="Polar residues" evidence="1">
    <location>
        <begin position="1"/>
        <end position="14"/>
    </location>
</feature>
<dbReference type="EMBL" id="OW240915">
    <property type="protein sequence ID" value="CAH2283921.1"/>
    <property type="molecule type" value="Genomic_DNA"/>
</dbReference>
<dbReference type="AlphaFoldDB" id="A0AAD1RYT5"/>
<reference evidence="2" key="1">
    <citation type="submission" date="2022-03" db="EMBL/GenBank/DDBJ databases">
        <authorList>
            <person name="Alioto T."/>
            <person name="Alioto T."/>
            <person name="Gomez Garrido J."/>
        </authorList>
    </citation>
    <scope>NUCLEOTIDE SEQUENCE</scope>
</reference>
<protein>
    <submittedName>
        <fullName evidence="2">Uncharacterized protein</fullName>
    </submittedName>
</protein>
<gene>
    <name evidence="2" type="ORF">PECUL_23A059816</name>
</gene>
<keyword evidence="3" id="KW-1185">Reference proteome</keyword>
<evidence type="ECO:0000313" key="3">
    <source>
        <dbReference type="Proteomes" id="UP001295444"/>
    </source>
</evidence>
<name>A0AAD1RYT5_PELCU</name>
<feature type="compositionally biased region" description="Basic residues" evidence="1">
    <location>
        <begin position="27"/>
        <end position="39"/>
    </location>
</feature>
<proteinExistence type="predicted"/>
<feature type="region of interest" description="Disordered" evidence="1">
    <location>
        <begin position="1"/>
        <end position="106"/>
    </location>
</feature>